<dbReference type="VEuPathDB" id="VectorBase:BGLAX_035571"/>
<protein>
    <submittedName>
        <fullName evidence="1">Uncharacterized protein</fullName>
    </submittedName>
</protein>
<sequence>MVRKVATNMAASKLSDEELLGDTLGANIYTKSSENDLIGEDGDIDEDALLGVEDTGGSSVSISFSNDSMHPVSTRRLSRVHGTSHQHADSQQVVLVDEQAFVFDKTDTADLEDELNIAGEDEGQFAVGNQQDSGLVYSEENIYHNEQAGVDEQNLGYSDSRLLQSTAGEMVYDNVSHEVYQDTSGLYSNYSVCAQGNSVAESSGVELGYEQPTEQEEQ</sequence>
<organism evidence="1 2">
    <name type="scientific">Biomphalaria glabrata</name>
    <name type="common">Bloodfluke planorb</name>
    <name type="synonym">Freshwater snail</name>
    <dbReference type="NCBI Taxonomy" id="6526"/>
    <lineage>
        <taxon>Eukaryota</taxon>
        <taxon>Metazoa</taxon>
        <taxon>Spiralia</taxon>
        <taxon>Lophotrochozoa</taxon>
        <taxon>Mollusca</taxon>
        <taxon>Gastropoda</taxon>
        <taxon>Heterobranchia</taxon>
        <taxon>Euthyneura</taxon>
        <taxon>Panpulmonata</taxon>
        <taxon>Hygrophila</taxon>
        <taxon>Lymnaeoidea</taxon>
        <taxon>Planorbidae</taxon>
        <taxon>Biomphalaria</taxon>
    </lineage>
</organism>
<dbReference type="KEGG" id="bgt:106076759"/>
<dbReference type="VEuPathDB" id="VectorBase:BGLB038875"/>
<evidence type="ECO:0000313" key="2">
    <source>
        <dbReference type="Proteomes" id="UP000076420"/>
    </source>
</evidence>
<gene>
    <name evidence="1" type="primary">106076759</name>
</gene>
<reference evidence="1" key="1">
    <citation type="submission" date="2020-05" db="UniProtKB">
        <authorList>
            <consortium name="EnsemblMetazoa"/>
        </authorList>
    </citation>
    <scope>IDENTIFICATION</scope>
    <source>
        <strain evidence="1">BB02</strain>
    </source>
</reference>
<dbReference type="EnsemblMetazoa" id="BGLB038875-RA">
    <property type="protein sequence ID" value="BGLB038875-PA"/>
    <property type="gene ID" value="BGLB038875"/>
</dbReference>
<dbReference type="AlphaFoldDB" id="A0A2C9M5S3"/>
<accession>A0A2C9M5S3</accession>
<dbReference type="Proteomes" id="UP000076420">
    <property type="component" value="Unassembled WGS sequence"/>
</dbReference>
<proteinExistence type="predicted"/>
<name>A0A2C9M5S3_BIOGL</name>
<evidence type="ECO:0000313" key="1">
    <source>
        <dbReference type="EnsemblMetazoa" id="BGLB038875-PA"/>
    </source>
</evidence>